<reference evidence="7 8" key="1">
    <citation type="submission" date="2019-04" db="EMBL/GenBank/DDBJ databases">
        <title>Draft genome of the big-headed turtle Platysternon megacephalum.</title>
        <authorList>
            <person name="Gong S."/>
        </authorList>
    </citation>
    <scope>NUCLEOTIDE SEQUENCE [LARGE SCALE GENOMIC DNA]</scope>
    <source>
        <strain evidence="7">DO16091913</strain>
        <tissue evidence="7">Muscle</tissue>
    </source>
</reference>
<feature type="transmembrane region" description="Helical" evidence="6">
    <location>
        <begin position="78"/>
        <end position="97"/>
    </location>
</feature>
<dbReference type="OrthoDB" id="5946847at2759"/>
<feature type="transmembrane region" description="Helical" evidence="6">
    <location>
        <begin position="47"/>
        <end position="66"/>
    </location>
</feature>
<reference evidence="7 8" key="2">
    <citation type="submission" date="2019-04" db="EMBL/GenBank/DDBJ databases">
        <title>The genome sequence of big-headed turtle.</title>
        <authorList>
            <person name="Gong S."/>
        </authorList>
    </citation>
    <scope>NUCLEOTIDE SEQUENCE [LARGE SCALE GENOMIC DNA]</scope>
    <source>
        <strain evidence="7">DO16091913</strain>
        <tissue evidence="7">Muscle</tissue>
    </source>
</reference>
<dbReference type="EMBL" id="QXTE01000439">
    <property type="protein sequence ID" value="TFJ97989.1"/>
    <property type="molecule type" value="Genomic_DNA"/>
</dbReference>
<comment type="subcellular location">
    <subcellularLocation>
        <location evidence="1">Membrane</location>
        <topology evidence="1">Multi-pass membrane protein</topology>
    </subcellularLocation>
</comment>
<sequence length="164" mass="19145">MGGRAEPLSPLSRWYIYAIHGYFCEVMFTATWAFVAERDWKFQGVTSVWALFIYGTSSLVLERMYLLLRGRCPLLSRCLCYTLWIYLWEFATGYLLRRFDACPWDYSHFRYHLMGLVTLEYALFWFLGSLVLEKLIIGNTLRLRLEGPSPTAAPAGRFAPRKDA</sequence>
<feature type="transmembrane region" description="Helical" evidence="6">
    <location>
        <begin position="109"/>
        <end position="132"/>
    </location>
</feature>
<evidence type="ECO:0000256" key="4">
    <source>
        <dbReference type="ARBA" id="ARBA00022989"/>
    </source>
</evidence>
<comment type="similarity">
    <text evidence="2">Belongs to the TMEM229 family.</text>
</comment>
<evidence type="ECO:0000313" key="8">
    <source>
        <dbReference type="Proteomes" id="UP000297703"/>
    </source>
</evidence>
<evidence type="ECO:0000256" key="2">
    <source>
        <dbReference type="ARBA" id="ARBA00006371"/>
    </source>
</evidence>
<proteinExistence type="inferred from homology"/>
<gene>
    <name evidence="7" type="ORF">DR999_PMT20135</name>
</gene>
<protein>
    <submittedName>
        <fullName evidence="7">Numb-like protein</fullName>
    </submittedName>
</protein>
<evidence type="ECO:0000256" key="3">
    <source>
        <dbReference type="ARBA" id="ARBA00022692"/>
    </source>
</evidence>
<evidence type="ECO:0000256" key="6">
    <source>
        <dbReference type="SAM" id="Phobius"/>
    </source>
</evidence>
<evidence type="ECO:0000313" key="7">
    <source>
        <dbReference type="EMBL" id="TFJ97989.1"/>
    </source>
</evidence>
<organism evidence="7 8">
    <name type="scientific">Platysternon megacephalum</name>
    <name type="common">big-headed turtle</name>
    <dbReference type="NCBI Taxonomy" id="55544"/>
    <lineage>
        <taxon>Eukaryota</taxon>
        <taxon>Metazoa</taxon>
        <taxon>Chordata</taxon>
        <taxon>Craniata</taxon>
        <taxon>Vertebrata</taxon>
        <taxon>Euteleostomi</taxon>
        <taxon>Archelosauria</taxon>
        <taxon>Testudinata</taxon>
        <taxon>Testudines</taxon>
        <taxon>Cryptodira</taxon>
        <taxon>Durocryptodira</taxon>
        <taxon>Testudinoidea</taxon>
        <taxon>Platysternidae</taxon>
        <taxon>Platysternon</taxon>
    </lineage>
</organism>
<dbReference type="PANTHER" id="PTHR31746">
    <property type="entry name" value="TRANSMEMBRANE PROTEIN 229 FAMILY MEMBER"/>
    <property type="match status" value="1"/>
</dbReference>
<evidence type="ECO:0000256" key="1">
    <source>
        <dbReference type="ARBA" id="ARBA00004141"/>
    </source>
</evidence>
<dbReference type="Pfam" id="PF06541">
    <property type="entry name" value="ABC_trans_CmpB"/>
    <property type="match status" value="1"/>
</dbReference>
<feature type="transmembrane region" description="Helical" evidence="6">
    <location>
        <begin position="14"/>
        <end position="35"/>
    </location>
</feature>
<dbReference type="InterPro" id="IPR010540">
    <property type="entry name" value="CmpB_TMEM229"/>
</dbReference>
<evidence type="ECO:0000256" key="5">
    <source>
        <dbReference type="ARBA" id="ARBA00023136"/>
    </source>
</evidence>
<comment type="caution">
    <text evidence="7">The sequence shown here is derived from an EMBL/GenBank/DDBJ whole genome shotgun (WGS) entry which is preliminary data.</text>
</comment>
<dbReference type="Proteomes" id="UP000297703">
    <property type="component" value="Unassembled WGS sequence"/>
</dbReference>
<keyword evidence="4 6" id="KW-1133">Transmembrane helix</keyword>
<keyword evidence="5 6" id="KW-0472">Membrane</keyword>
<keyword evidence="8" id="KW-1185">Reference proteome</keyword>
<dbReference type="PANTHER" id="PTHR31746:SF3">
    <property type="entry name" value="TRANSMEMBRANE PROTEIN 229B"/>
    <property type="match status" value="1"/>
</dbReference>
<dbReference type="AlphaFoldDB" id="A0A4D9DRJ3"/>
<keyword evidence="3 6" id="KW-0812">Transmembrane</keyword>
<dbReference type="GO" id="GO:0016020">
    <property type="term" value="C:membrane"/>
    <property type="evidence" value="ECO:0007669"/>
    <property type="project" value="UniProtKB-SubCell"/>
</dbReference>
<name>A0A4D9DRJ3_9SAUR</name>
<accession>A0A4D9DRJ3</accession>